<dbReference type="Proteomes" id="UP001551011">
    <property type="component" value="Unassembled WGS sequence"/>
</dbReference>
<accession>A0ABV3ARA6</accession>
<evidence type="ECO:0000313" key="2">
    <source>
        <dbReference type="Proteomes" id="UP001551011"/>
    </source>
</evidence>
<protein>
    <submittedName>
        <fullName evidence="1">Uncharacterized protein</fullName>
    </submittedName>
</protein>
<gene>
    <name evidence="1" type="ORF">AB0H04_44910</name>
</gene>
<dbReference type="EMBL" id="JBFAEG010000062">
    <property type="protein sequence ID" value="MEU5713857.1"/>
    <property type="molecule type" value="Genomic_DNA"/>
</dbReference>
<organism evidence="1 2">
    <name type="scientific">Streptomyces flaveolus</name>
    <dbReference type="NCBI Taxonomy" id="67297"/>
    <lineage>
        <taxon>Bacteria</taxon>
        <taxon>Bacillati</taxon>
        <taxon>Actinomycetota</taxon>
        <taxon>Actinomycetes</taxon>
        <taxon>Kitasatosporales</taxon>
        <taxon>Streptomycetaceae</taxon>
        <taxon>Streptomyces</taxon>
    </lineage>
</organism>
<comment type="caution">
    <text evidence="1">The sequence shown here is derived from an EMBL/GenBank/DDBJ whole genome shotgun (WGS) entry which is preliminary data.</text>
</comment>
<sequence>MRRPFLITRERSYLGDWVWAGRGAVRLDAASAVIWLLASELHTPAGAEAWAARMPAWHQAPARSLDAFAAANAVKWGEIAAREDWARGLWRGARLWAGHRSR</sequence>
<name>A0ABV3ARA6_9ACTN</name>
<dbReference type="RefSeq" id="WP_159014284.1">
    <property type="nucleotide sequence ID" value="NZ_JBFAEG010000062.1"/>
</dbReference>
<evidence type="ECO:0000313" key="1">
    <source>
        <dbReference type="EMBL" id="MEU5713857.1"/>
    </source>
</evidence>
<proteinExistence type="predicted"/>
<keyword evidence="2" id="KW-1185">Reference proteome</keyword>
<reference evidence="1 2" key="1">
    <citation type="submission" date="2024-06" db="EMBL/GenBank/DDBJ databases">
        <title>The Natural Products Discovery Center: Release of the First 8490 Sequenced Strains for Exploring Actinobacteria Biosynthetic Diversity.</title>
        <authorList>
            <person name="Kalkreuter E."/>
            <person name="Kautsar S.A."/>
            <person name="Yang D."/>
            <person name="Bader C.D."/>
            <person name="Teijaro C.N."/>
            <person name="Fluegel L."/>
            <person name="Davis C.M."/>
            <person name="Simpson J.R."/>
            <person name="Lauterbach L."/>
            <person name="Steele A.D."/>
            <person name="Gui C."/>
            <person name="Meng S."/>
            <person name="Li G."/>
            <person name="Viehrig K."/>
            <person name="Ye F."/>
            <person name="Su P."/>
            <person name="Kiefer A.F."/>
            <person name="Nichols A."/>
            <person name="Cepeda A.J."/>
            <person name="Yan W."/>
            <person name="Fan B."/>
            <person name="Jiang Y."/>
            <person name="Adhikari A."/>
            <person name="Zheng C.-J."/>
            <person name="Schuster L."/>
            <person name="Cowan T.M."/>
            <person name="Smanski M.J."/>
            <person name="Chevrette M.G."/>
            <person name="De Carvalho L.P.S."/>
            <person name="Shen B."/>
        </authorList>
    </citation>
    <scope>NUCLEOTIDE SEQUENCE [LARGE SCALE GENOMIC DNA]</scope>
    <source>
        <strain evidence="1 2">NPDC020594</strain>
    </source>
</reference>